<dbReference type="Gene3D" id="2.130.10.10">
    <property type="entry name" value="YVTN repeat-like/Quinoprotein amine dehydrogenase"/>
    <property type="match status" value="1"/>
</dbReference>
<proteinExistence type="predicted"/>
<dbReference type="EMBL" id="FMYQ01000025">
    <property type="protein sequence ID" value="SDD78566.1"/>
    <property type="molecule type" value="Genomic_DNA"/>
</dbReference>
<dbReference type="OrthoDB" id="110418at2"/>
<feature type="chain" id="PRO_5011718171" description="Sugar lactone lactonase YvrE" evidence="1">
    <location>
        <begin position="38"/>
        <end position="386"/>
    </location>
</feature>
<evidence type="ECO:0000256" key="1">
    <source>
        <dbReference type="SAM" id="SignalP"/>
    </source>
</evidence>
<feature type="signal peptide" evidence="1">
    <location>
        <begin position="1"/>
        <end position="37"/>
    </location>
</feature>
<evidence type="ECO:0008006" key="4">
    <source>
        <dbReference type="Google" id="ProtNLM"/>
    </source>
</evidence>
<keyword evidence="3" id="KW-1185">Reference proteome</keyword>
<sequence length="386" mass="39927">MKHATRSLLQCTVRATRAALALAAAATLGGTPLAAHADPQGLLETVKHHTTLINTVPDNGDQNPYAIYVAPVSSGTVKEGDVLVDNFNNASNLQGTGSTIVDYHPDTKQMTLFATIPRDLKECPGGVGLSTAMTMLKSGWIIVGSTPSNDGTTGTKGAGCLIVLDSSGKIAKAISSANINDPWGNMAVLDNGDHATLFVSNAGFGVGGAEGTPPVFKQATVLRLDLDIPSGQAPVVKSETVVASGFGAQADKGVFLVGPTGLALSADNKLLYVSDAIGNRINVIEDPLTRDTSAGVGRQLTADGLLHRPLAMIATPQGHLLVTNALNGQVVEIDPVAAKQLYARWIDTDRAQTPPGNGDLFGIALTPAGDGFYYVEDDVNTLVLAK</sequence>
<gene>
    <name evidence="2" type="ORF">SAMN05421548_12573</name>
</gene>
<accession>A0A1G6XMS5</accession>
<organism evidence="2 3">
    <name type="scientific">Paraburkholderia lycopersici</name>
    <dbReference type="NCBI Taxonomy" id="416944"/>
    <lineage>
        <taxon>Bacteria</taxon>
        <taxon>Pseudomonadati</taxon>
        <taxon>Pseudomonadota</taxon>
        <taxon>Betaproteobacteria</taxon>
        <taxon>Burkholderiales</taxon>
        <taxon>Burkholderiaceae</taxon>
        <taxon>Paraburkholderia</taxon>
    </lineage>
</organism>
<reference evidence="3" key="1">
    <citation type="submission" date="2016-09" db="EMBL/GenBank/DDBJ databases">
        <authorList>
            <person name="Varghese N."/>
            <person name="Submissions S."/>
        </authorList>
    </citation>
    <scope>NUCLEOTIDE SEQUENCE [LARGE SCALE GENOMIC DNA]</scope>
    <source>
        <strain evidence="3">TNe-862</strain>
    </source>
</reference>
<dbReference type="Proteomes" id="UP000198908">
    <property type="component" value="Unassembled WGS sequence"/>
</dbReference>
<dbReference type="SUPFAM" id="SSF63829">
    <property type="entry name" value="Calcium-dependent phosphotriesterase"/>
    <property type="match status" value="1"/>
</dbReference>
<protein>
    <recommendedName>
        <fullName evidence="4">Sugar lactone lactonase YvrE</fullName>
    </recommendedName>
</protein>
<keyword evidence="1" id="KW-0732">Signal</keyword>
<dbReference type="InterPro" id="IPR015943">
    <property type="entry name" value="WD40/YVTN_repeat-like_dom_sf"/>
</dbReference>
<dbReference type="STRING" id="416944.SAMN05421548_12573"/>
<name>A0A1G6XMS5_9BURK</name>
<dbReference type="AlphaFoldDB" id="A0A1G6XMS5"/>
<evidence type="ECO:0000313" key="3">
    <source>
        <dbReference type="Proteomes" id="UP000198908"/>
    </source>
</evidence>
<dbReference type="RefSeq" id="WP_092002158.1">
    <property type="nucleotide sequence ID" value="NZ_FMYQ01000025.1"/>
</dbReference>
<evidence type="ECO:0000313" key="2">
    <source>
        <dbReference type="EMBL" id="SDD78566.1"/>
    </source>
</evidence>